<dbReference type="PANTHER" id="PTHR10631:SF3">
    <property type="entry name" value="TRNA (GUANINE(26)-N(2))-DIMETHYLTRANSFERASE"/>
    <property type="match status" value="1"/>
</dbReference>
<evidence type="ECO:0000256" key="1">
    <source>
        <dbReference type="ARBA" id="ARBA00022555"/>
    </source>
</evidence>
<keyword evidence="5 9" id="KW-0819">tRNA processing</keyword>
<dbReference type="GO" id="GO:0002940">
    <property type="term" value="P:tRNA N2-guanine methylation"/>
    <property type="evidence" value="ECO:0007669"/>
    <property type="project" value="TreeGrafter"/>
</dbReference>
<feature type="compositionally biased region" description="Basic and acidic residues" evidence="10">
    <location>
        <begin position="74"/>
        <end position="97"/>
    </location>
</feature>
<dbReference type="OrthoDB" id="6349953at2759"/>
<keyword evidence="4 9" id="KW-0949">S-adenosyl-L-methionine</keyword>
<dbReference type="PROSITE" id="PS51626">
    <property type="entry name" value="SAM_MT_TRM1"/>
    <property type="match status" value="1"/>
</dbReference>
<feature type="region of interest" description="Disordered" evidence="10">
    <location>
        <begin position="74"/>
        <end position="99"/>
    </location>
</feature>
<evidence type="ECO:0000256" key="10">
    <source>
        <dbReference type="SAM" id="MobiDB-lite"/>
    </source>
</evidence>
<evidence type="ECO:0000256" key="8">
    <source>
        <dbReference type="ARBA" id="ARBA00051897"/>
    </source>
</evidence>
<gene>
    <name evidence="11" type="ORF">CXG81DRAFT_11943</name>
</gene>
<evidence type="ECO:0000256" key="5">
    <source>
        <dbReference type="ARBA" id="ARBA00022694"/>
    </source>
</evidence>
<dbReference type="FunFam" id="3.30.56.70:FF:000001">
    <property type="entry name" value="tRNA (guanine(26)-N(2))-dimethyltransferase"/>
    <property type="match status" value="1"/>
</dbReference>
<evidence type="ECO:0000256" key="2">
    <source>
        <dbReference type="ARBA" id="ARBA00022603"/>
    </source>
</evidence>
<dbReference type="InterPro" id="IPR029063">
    <property type="entry name" value="SAM-dependent_MTases_sf"/>
</dbReference>
<dbReference type="STRING" id="1555241.A0A4P9X855"/>
<proteinExistence type="inferred from homology"/>
<protein>
    <recommendedName>
        <fullName evidence="7 9">tRNA (guanine(26)-N(2))-dimethyltransferase</fullName>
        <ecNumber evidence="7 9">2.1.1.216</ecNumber>
    </recommendedName>
</protein>
<dbReference type="AlphaFoldDB" id="A0A4P9X855"/>
<evidence type="ECO:0000313" key="12">
    <source>
        <dbReference type="Proteomes" id="UP000274922"/>
    </source>
</evidence>
<dbReference type="Gene3D" id="3.40.50.150">
    <property type="entry name" value="Vaccinia Virus protein VP39"/>
    <property type="match status" value="1"/>
</dbReference>
<evidence type="ECO:0000256" key="4">
    <source>
        <dbReference type="ARBA" id="ARBA00022691"/>
    </source>
</evidence>
<evidence type="ECO:0000256" key="3">
    <source>
        <dbReference type="ARBA" id="ARBA00022679"/>
    </source>
</evidence>
<dbReference type="Pfam" id="PF02005">
    <property type="entry name" value="TRM"/>
    <property type="match status" value="1"/>
</dbReference>
<dbReference type="InterPro" id="IPR002905">
    <property type="entry name" value="Trm1"/>
</dbReference>
<dbReference type="InterPro" id="IPR042296">
    <property type="entry name" value="tRNA_met_Trm1_C"/>
</dbReference>
<dbReference type="Proteomes" id="UP000274922">
    <property type="component" value="Unassembled WGS sequence"/>
</dbReference>
<reference evidence="12" key="1">
    <citation type="journal article" date="2018" name="Nat. Microbiol.">
        <title>Leveraging single-cell genomics to expand the fungal tree of life.</title>
        <authorList>
            <person name="Ahrendt S.R."/>
            <person name="Quandt C.A."/>
            <person name="Ciobanu D."/>
            <person name="Clum A."/>
            <person name="Salamov A."/>
            <person name="Andreopoulos B."/>
            <person name="Cheng J.F."/>
            <person name="Woyke T."/>
            <person name="Pelin A."/>
            <person name="Henrissat B."/>
            <person name="Reynolds N.K."/>
            <person name="Benny G.L."/>
            <person name="Smith M.E."/>
            <person name="James T.Y."/>
            <person name="Grigoriev I.V."/>
        </authorList>
    </citation>
    <scope>NUCLEOTIDE SEQUENCE [LARGE SCALE GENOMIC DNA]</scope>
    <source>
        <strain evidence="12">ATCC 52028</strain>
    </source>
</reference>
<dbReference type="PANTHER" id="PTHR10631">
    <property type="entry name" value="N 2 ,N 2 -DIMETHYLGUANOSINE TRNA METHYLTRANSFERASE"/>
    <property type="match status" value="1"/>
</dbReference>
<keyword evidence="12" id="KW-1185">Reference proteome</keyword>
<feature type="region of interest" description="Disordered" evidence="10">
    <location>
        <begin position="1"/>
        <end position="22"/>
    </location>
</feature>
<dbReference type="EC" id="2.1.1.216" evidence="7 9"/>
<sequence>MAAPAAVAAAASSPAAPRPTPEGLVAVTEGQATILYDDAQSVFYNEVQEFNRDLSISIIRTWLAGYRASQLQRYEKRMSMPDRRPSPNDNDPKKPEKPQMTIFEGLSATGLRSIRYAKEIPDIDEVVANDFDKRAVAAIKRNVSHNDVAARVTPSHGDANLVMYRAVSEGRRYSVVDLDPYGTAGPFLDAAVQAVADGGLLCITCTDMAVLAGSQFEACYAKYGSMSLPNAEFCHEMGLRTLLHTVQTLTGRHGRYIKPLLSLSIDFYIRVFVQVFDGPAKAKRAAQDSGLVYNCPSCYSFATHPFGKSVQKGGQSRTGLSTGPPVGPLCAYCESPHHVGGPVYLGPLHDVAFAREARALVQKHPGAFKTHTRITGMLTVASEELPTPLYYSVAALCRVVRAQSPAIPVFASALLNAGYQVSLTHCAPGMLKTDAPPAFLWHVLKHWIQQSGWVRKNVAHLSPGERLLKRLGLHADASRFGRKPGLVRFQINPTANWGPKARAGNTKAIKNVASQKEATAAQPPAKRARDA</sequence>
<dbReference type="GO" id="GO:0160104">
    <property type="term" value="F:tRNA (guanine(26)-N2)-dimethyltransferase activity"/>
    <property type="evidence" value="ECO:0007669"/>
    <property type="project" value="UniProtKB-UniRule"/>
</dbReference>
<dbReference type="EMBL" id="ML014171">
    <property type="protein sequence ID" value="RKP01457.1"/>
    <property type="molecule type" value="Genomic_DNA"/>
</dbReference>
<organism evidence="11 12">
    <name type="scientific">Caulochytrium protostelioides</name>
    <dbReference type="NCBI Taxonomy" id="1555241"/>
    <lineage>
        <taxon>Eukaryota</taxon>
        <taxon>Fungi</taxon>
        <taxon>Fungi incertae sedis</taxon>
        <taxon>Chytridiomycota</taxon>
        <taxon>Chytridiomycota incertae sedis</taxon>
        <taxon>Chytridiomycetes</taxon>
        <taxon>Caulochytriales</taxon>
        <taxon>Caulochytriaceae</taxon>
        <taxon>Caulochytrium</taxon>
    </lineage>
</organism>
<evidence type="ECO:0000256" key="7">
    <source>
        <dbReference type="ARBA" id="ARBA00039099"/>
    </source>
</evidence>
<name>A0A4P9X855_9FUNG</name>
<dbReference type="Gene3D" id="3.30.56.70">
    <property type="entry name" value="N2,N2-dimethylguanosine tRNA methyltransferase, C-terminal domain"/>
    <property type="match status" value="1"/>
</dbReference>
<evidence type="ECO:0000256" key="6">
    <source>
        <dbReference type="ARBA" id="ARBA00022884"/>
    </source>
</evidence>
<keyword evidence="1 9" id="KW-0820">tRNA-binding</keyword>
<dbReference type="CDD" id="cd02440">
    <property type="entry name" value="AdoMet_MTases"/>
    <property type="match status" value="1"/>
</dbReference>
<keyword evidence="6 9" id="KW-0694">RNA-binding</keyword>
<accession>A0A4P9X855</accession>
<dbReference type="NCBIfam" id="TIGR00308">
    <property type="entry name" value="TRM1"/>
    <property type="match status" value="1"/>
</dbReference>
<dbReference type="GO" id="GO:0005634">
    <property type="term" value="C:nucleus"/>
    <property type="evidence" value="ECO:0007669"/>
    <property type="project" value="TreeGrafter"/>
</dbReference>
<comment type="catalytic activity">
    <reaction evidence="8 9">
        <text>guanosine(26) in tRNA + 2 S-adenosyl-L-methionine = N(2)-dimethylguanosine(26) in tRNA + 2 S-adenosyl-L-homocysteine + 2 H(+)</text>
        <dbReference type="Rhea" id="RHEA:43140"/>
        <dbReference type="Rhea" id="RHEA-COMP:10359"/>
        <dbReference type="Rhea" id="RHEA-COMP:10360"/>
        <dbReference type="ChEBI" id="CHEBI:15378"/>
        <dbReference type="ChEBI" id="CHEBI:57856"/>
        <dbReference type="ChEBI" id="CHEBI:59789"/>
        <dbReference type="ChEBI" id="CHEBI:74269"/>
        <dbReference type="ChEBI" id="CHEBI:74513"/>
        <dbReference type="EC" id="2.1.1.216"/>
    </reaction>
</comment>
<evidence type="ECO:0000313" key="11">
    <source>
        <dbReference type="EMBL" id="RKP01457.1"/>
    </source>
</evidence>
<keyword evidence="2 9" id="KW-0489">Methyltransferase</keyword>
<comment type="similarity">
    <text evidence="9">Belongs to the class I-like SAM-binding methyltransferase superfamily. Trm1 family.</text>
</comment>
<feature type="compositionally biased region" description="Low complexity" evidence="10">
    <location>
        <begin position="1"/>
        <end position="15"/>
    </location>
</feature>
<dbReference type="SUPFAM" id="SSF53335">
    <property type="entry name" value="S-adenosyl-L-methionine-dependent methyltransferases"/>
    <property type="match status" value="1"/>
</dbReference>
<evidence type="ECO:0000256" key="9">
    <source>
        <dbReference type="PROSITE-ProRule" id="PRU00958"/>
    </source>
</evidence>
<keyword evidence="3 9" id="KW-0808">Transferase</keyword>
<dbReference type="GO" id="GO:0000049">
    <property type="term" value="F:tRNA binding"/>
    <property type="evidence" value="ECO:0007669"/>
    <property type="project" value="UniProtKB-UniRule"/>
</dbReference>